<dbReference type="Proteomes" id="UP000095283">
    <property type="component" value="Unplaced"/>
</dbReference>
<dbReference type="WBParaSite" id="Hba_09976">
    <property type="protein sequence ID" value="Hba_09976"/>
    <property type="gene ID" value="Hba_09976"/>
</dbReference>
<organism evidence="1 2">
    <name type="scientific">Heterorhabditis bacteriophora</name>
    <name type="common">Entomopathogenic nematode worm</name>
    <dbReference type="NCBI Taxonomy" id="37862"/>
    <lineage>
        <taxon>Eukaryota</taxon>
        <taxon>Metazoa</taxon>
        <taxon>Ecdysozoa</taxon>
        <taxon>Nematoda</taxon>
        <taxon>Chromadorea</taxon>
        <taxon>Rhabditida</taxon>
        <taxon>Rhabditina</taxon>
        <taxon>Rhabditomorpha</taxon>
        <taxon>Strongyloidea</taxon>
        <taxon>Heterorhabditidae</taxon>
        <taxon>Heterorhabditis</taxon>
    </lineage>
</organism>
<accession>A0A1I7WXL7</accession>
<evidence type="ECO:0000313" key="1">
    <source>
        <dbReference type="Proteomes" id="UP000095283"/>
    </source>
</evidence>
<reference evidence="2" key="1">
    <citation type="submission" date="2016-11" db="UniProtKB">
        <authorList>
            <consortium name="WormBaseParasite"/>
        </authorList>
    </citation>
    <scope>IDENTIFICATION</scope>
</reference>
<keyword evidence="1" id="KW-1185">Reference proteome</keyword>
<sequence>MPQFTPVEAPRLGCKTIVWTLWTGHRALQT</sequence>
<proteinExistence type="predicted"/>
<protein>
    <submittedName>
        <fullName evidence="2">Uncharacterized protein</fullName>
    </submittedName>
</protein>
<dbReference type="AlphaFoldDB" id="A0A1I7WXL7"/>
<name>A0A1I7WXL7_HETBA</name>
<evidence type="ECO:0000313" key="2">
    <source>
        <dbReference type="WBParaSite" id="Hba_09976"/>
    </source>
</evidence>